<protein>
    <submittedName>
        <fullName evidence="6">Iron-sulfur cluster repair di-iron protein</fullName>
    </submittedName>
</protein>
<keyword evidence="4" id="KW-0408">Iron</keyword>
<dbReference type="EMBL" id="JACBNQ010000003">
    <property type="protein sequence ID" value="NYB73557.1"/>
    <property type="molecule type" value="Genomic_DNA"/>
</dbReference>
<dbReference type="InterPro" id="IPR012312">
    <property type="entry name" value="Hemerythrin-like"/>
</dbReference>
<evidence type="ECO:0000313" key="7">
    <source>
        <dbReference type="Proteomes" id="UP000611629"/>
    </source>
</evidence>
<keyword evidence="2" id="KW-0963">Cytoplasm</keyword>
<evidence type="ECO:0000256" key="3">
    <source>
        <dbReference type="ARBA" id="ARBA00022723"/>
    </source>
</evidence>
<comment type="subcellular location">
    <subcellularLocation>
        <location evidence="1">Cytoplasm</location>
    </subcellularLocation>
</comment>
<dbReference type="Proteomes" id="UP000611629">
    <property type="component" value="Unassembled WGS sequence"/>
</dbReference>
<reference evidence="6" key="1">
    <citation type="submission" date="2020-07" db="EMBL/GenBank/DDBJ databases">
        <title>Genomic analysis of a strain of Sedimentibacter Hydroxybenzoicus DSM7310.</title>
        <authorList>
            <person name="Ma S."/>
        </authorList>
    </citation>
    <scope>NUCLEOTIDE SEQUENCE</scope>
    <source>
        <strain evidence="6">DSM 7310</strain>
    </source>
</reference>
<keyword evidence="7" id="KW-1185">Reference proteome</keyword>
<dbReference type="Gene3D" id="1.20.120.520">
    <property type="entry name" value="nmb1532 protein domain like"/>
    <property type="match status" value="1"/>
</dbReference>
<dbReference type="InterPro" id="IPR019903">
    <property type="entry name" value="RIC_family"/>
</dbReference>
<evidence type="ECO:0000256" key="2">
    <source>
        <dbReference type="ARBA" id="ARBA00022490"/>
    </source>
</evidence>
<dbReference type="Pfam" id="PF04405">
    <property type="entry name" value="ScdA_N"/>
    <property type="match status" value="1"/>
</dbReference>
<evidence type="ECO:0000259" key="5">
    <source>
        <dbReference type="Pfam" id="PF01814"/>
    </source>
</evidence>
<proteinExistence type="predicted"/>
<accession>A0A974BI59</accession>
<organism evidence="6 7">
    <name type="scientific">Sedimentibacter hydroxybenzoicus DSM 7310</name>
    <dbReference type="NCBI Taxonomy" id="1123245"/>
    <lineage>
        <taxon>Bacteria</taxon>
        <taxon>Bacillati</taxon>
        <taxon>Bacillota</taxon>
        <taxon>Tissierellia</taxon>
        <taxon>Sedimentibacter</taxon>
    </lineage>
</organism>
<dbReference type="Pfam" id="PF01814">
    <property type="entry name" value="Hemerythrin"/>
    <property type="match status" value="1"/>
</dbReference>
<dbReference type="GO" id="GO:0005737">
    <property type="term" value="C:cytoplasm"/>
    <property type="evidence" value="ECO:0007669"/>
    <property type="project" value="UniProtKB-SubCell"/>
</dbReference>
<dbReference type="AlphaFoldDB" id="A0A974BI59"/>
<name>A0A974BI59_SEDHY</name>
<gene>
    <name evidence="6" type="primary">ric</name>
    <name evidence="6" type="ORF">HZF24_05325</name>
</gene>
<feature type="domain" description="Hemerythrin-like" evidence="5">
    <location>
        <begin position="84"/>
        <end position="229"/>
    </location>
</feature>
<evidence type="ECO:0000256" key="4">
    <source>
        <dbReference type="ARBA" id="ARBA00023004"/>
    </source>
</evidence>
<dbReference type="NCBIfam" id="TIGR03652">
    <property type="entry name" value="FeS_repair_RIC"/>
    <property type="match status" value="1"/>
</dbReference>
<evidence type="ECO:0000256" key="1">
    <source>
        <dbReference type="ARBA" id="ARBA00004496"/>
    </source>
</evidence>
<keyword evidence="3" id="KW-0479">Metal-binding</keyword>
<dbReference type="PANTHER" id="PTHR36438">
    <property type="entry name" value="IRON-SULFUR CLUSTER REPAIR PROTEIN YTFE"/>
    <property type="match status" value="1"/>
</dbReference>
<comment type="caution">
    <text evidence="6">The sequence shown here is derived from an EMBL/GenBank/DDBJ whole genome shotgun (WGS) entry which is preliminary data.</text>
</comment>
<dbReference type="PANTHER" id="PTHR36438:SF1">
    <property type="entry name" value="IRON-SULFUR CLUSTER REPAIR PROTEIN YTFE"/>
    <property type="match status" value="1"/>
</dbReference>
<evidence type="ECO:0000313" key="6">
    <source>
        <dbReference type="EMBL" id="NYB73557.1"/>
    </source>
</evidence>
<sequence length="235" mass="27377">MNRFNSTLKIGEIVNAFPKAADIFKEYRVDFCCGGNRPLSEAINEQNINESELLYKINSEYEIYEANAKDKNWAEASTSEIIEQILNKHHAYLWSELPKISKLSTTILRVHGPHYSELSKVHKLFSTLKMELEEHLNKEETIQYPAIKEYERTNSQSDLKKAVDIIDDLESEHTNAGDILKELRKITNDFTMPEGGCETFDLTYQKFHDLESDVFQHIHLENNILFPRLRNLLNK</sequence>
<dbReference type="GO" id="GO:0046872">
    <property type="term" value="F:metal ion binding"/>
    <property type="evidence" value="ECO:0007669"/>
    <property type="project" value="UniProtKB-KW"/>
</dbReference>